<keyword evidence="1" id="KW-1133">Transmembrane helix</keyword>
<protein>
    <submittedName>
        <fullName evidence="2">DUF2752 domain-containing protein</fullName>
    </submittedName>
</protein>
<keyword evidence="1" id="KW-0812">Transmembrane</keyword>
<dbReference type="EMBL" id="RWIS01000001">
    <property type="protein sequence ID" value="RSK37433.1"/>
    <property type="molecule type" value="Genomic_DNA"/>
</dbReference>
<accession>A0A428JTG4</accession>
<sequence length="124" mass="13573">MSLMAGLALAVLYFRLDPAQHPFPRCPVNWLTGLHCPGCGTQRALHALLHGRMRAAAGHNLLAALCTPLLLLGAAEEIRSSLRNTPRRLTLLYRPWLGWAVVGATVVFTLLRNLPGPLHTWLAP</sequence>
<evidence type="ECO:0000313" key="3">
    <source>
        <dbReference type="Proteomes" id="UP000280066"/>
    </source>
</evidence>
<feature type="transmembrane region" description="Helical" evidence="1">
    <location>
        <begin position="96"/>
        <end position="114"/>
    </location>
</feature>
<evidence type="ECO:0000313" key="2">
    <source>
        <dbReference type="EMBL" id="RSK37433.1"/>
    </source>
</evidence>
<dbReference type="OrthoDB" id="9815897at2"/>
<dbReference type="Pfam" id="PF10825">
    <property type="entry name" value="DUF2752"/>
    <property type="match status" value="1"/>
</dbReference>
<dbReference type="InterPro" id="IPR021215">
    <property type="entry name" value="DUF2752"/>
</dbReference>
<reference evidence="2 3" key="1">
    <citation type="submission" date="2018-12" db="EMBL/GenBank/DDBJ databases">
        <authorList>
            <person name="Feng G."/>
            <person name="Zhu H."/>
        </authorList>
    </citation>
    <scope>NUCLEOTIDE SEQUENCE [LARGE SCALE GENOMIC DNA]</scope>
    <source>
        <strain evidence="2 3">9PBR-2</strain>
    </source>
</reference>
<keyword evidence="1" id="KW-0472">Membrane</keyword>
<dbReference type="AlphaFoldDB" id="A0A428JTG4"/>
<comment type="caution">
    <text evidence="2">The sequence shown here is derived from an EMBL/GenBank/DDBJ whole genome shotgun (WGS) entry which is preliminary data.</text>
</comment>
<organism evidence="2 3">
    <name type="scientific">Hymenobacter metallilatus</name>
    <dbReference type="NCBI Taxonomy" id="2493666"/>
    <lineage>
        <taxon>Bacteria</taxon>
        <taxon>Pseudomonadati</taxon>
        <taxon>Bacteroidota</taxon>
        <taxon>Cytophagia</taxon>
        <taxon>Cytophagales</taxon>
        <taxon>Hymenobacteraceae</taxon>
        <taxon>Hymenobacter</taxon>
    </lineage>
</organism>
<dbReference type="Proteomes" id="UP000280066">
    <property type="component" value="Unassembled WGS sequence"/>
</dbReference>
<name>A0A428JTG4_9BACT</name>
<gene>
    <name evidence="2" type="ORF">EI290_01930</name>
</gene>
<keyword evidence="3" id="KW-1185">Reference proteome</keyword>
<evidence type="ECO:0000256" key="1">
    <source>
        <dbReference type="SAM" id="Phobius"/>
    </source>
</evidence>
<proteinExistence type="predicted"/>